<organism evidence="2 3">
    <name type="scientific">Rubroshorea leprosula</name>
    <dbReference type="NCBI Taxonomy" id="152421"/>
    <lineage>
        <taxon>Eukaryota</taxon>
        <taxon>Viridiplantae</taxon>
        <taxon>Streptophyta</taxon>
        <taxon>Embryophyta</taxon>
        <taxon>Tracheophyta</taxon>
        <taxon>Spermatophyta</taxon>
        <taxon>Magnoliopsida</taxon>
        <taxon>eudicotyledons</taxon>
        <taxon>Gunneridae</taxon>
        <taxon>Pentapetalae</taxon>
        <taxon>rosids</taxon>
        <taxon>malvids</taxon>
        <taxon>Malvales</taxon>
        <taxon>Dipterocarpaceae</taxon>
        <taxon>Rubroshorea</taxon>
    </lineage>
</organism>
<reference evidence="2 3" key="1">
    <citation type="journal article" date="2021" name="Commun. Biol.">
        <title>The genome of Shorea leprosula (Dipterocarpaceae) highlights the ecological relevance of drought in aseasonal tropical rainforests.</title>
        <authorList>
            <person name="Ng K.K.S."/>
            <person name="Kobayashi M.J."/>
            <person name="Fawcett J.A."/>
            <person name="Hatakeyama M."/>
            <person name="Paape T."/>
            <person name="Ng C.H."/>
            <person name="Ang C.C."/>
            <person name="Tnah L.H."/>
            <person name="Lee C.T."/>
            <person name="Nishiyama T."/>
            <person name="Sese J."/>
            <person name="O'Brien M.J."/>
            <person name="Copetti D."/>
            <person name="Mohd Noor M.I."/>
            <person name="Ong R.C."/>
            <person name="Putra M."/>
            <person name="Sireger I.Z."/>
            <person name="Indrioko S."/>
            <person name="Kosugi Y."/>
            <person name="Izuno A."/>
            <person name="Isagi Y."/>
            <person name="Lee S.L."/>
            <person name="Shimizu K.K."/>
        </authorList>
    </citation>
    <scope>NUCLEOTIDE SEQUENCE [LARGE SCALE GENOMIC DNA]</scope>
    <source>
        <strain evidence="2">214</strain>
    </source>
</reference>
<accession>A0AAV5LJC8</accession>
<dbReference type="EMBL" id="BPVZ01000122">
    <property type="protein sequence ID" value="GKV37390.1"/>
    <property type="molecule type" value="Genomic_DNA"/>
</dbReference>
<feature type="region of interest" description="Disordered" evidence="1">
    <location>
        <begin position="1"/>
        <end position="23"/>
    </location>
</feature>
<dbReference type="Proteomes" id="UP001054252">
    <property type="component" value="Unassembled WGS sequence"/>
</dbReference>
<keyword evidence="3" id="KW-1185">Reference proteome</keyword>
<evidence type="ECO:0000256" key="1">
    <source>
        <dbReference type="SAM" id="MobiDB-lite"/>
    </source>
</evidence>
<proteinExistence type="predicted"/>
<name>A0AAV5LJC8_9ROSI</name>
<evidence type="ECO:0000313" key="3">
    <source>
        <dbReference type="Proteomes" id="UP001054252"/>
    </source>
</evidence>
<feature type="region of interest" description="Disordered" evidence="1">
    <location>
        <begin position="71"/>
        <end position="94"/>
    </location>
</feature>
<comment type="caution">
    <text evidence="2">The sequence shown here is derived from an EMBL/GenBank/DDBJ whole genome shotgun (WGS) entry which is preliminary data.</text>
</comment>
<protein>
    <submittedName>
        <fullName evidence="2">Uncharacterized protein</fullName>
    </submittedName>
</protein>
<sequence length="94" mass="10033">MYGCDPWGSPSRLMPSTPPPTTTAAAISRTWIELPFLLLAPSVRPSRAGYSAPASRRKRSMLIWATSLSVARSSSGPTMPSSSPPSLPVLSPHR</sequence>
<evidence type="ECO:0000313" key="2">
    <source>
        <dbReference type="EMBL" id="GKV37390.1"/>
    </source>
</evidence>
<gene>
    <name evidence="2" type="ORF">SLEP1_g45424</name>
</gene>
<dbReference type="AlphaFoldDB" id="A0AAV5LJC8"/>